<organism evidence="1">
    <name type="scientific">viral metagenome</name>
    <dbReference type="NCBI Taxonomy" id="1070528"/>
    <lineage>
        <taxon>unclassified sequences</taxon>
        <taxon>metagenomes</taxon>
        <taxon>organismal metagenomes</taxon>
    </lineage>
</organism>
<reference evidence="1" key="1">
    <citation type="submission" date="2020-03" db="EMBL/GenBank/DDBJ databases">
        <title>The deep terrestrial virosphere.</title>
        <authorList>
            <person name="Holmfeldt K."/>
            <person name="Nilsson E."/>
            <person name="Simone D."/>
            <person name="Lopez-Fernandez M."/>
            <person name="Wu X."/>
            <person name="de Brujin I."/>
            <person name="Lundin D."/>
            <person name="Andersson A."/>
            <person name="Bertilsson S."/>
            <person name="Dopson M."/>
        </authorList>
    </citation>
    <scope>NUCLEOTIDE SEQUENCE</scope>
    <source>
        <strain evidence="1">MM415A03887</strain>
    </source>
</reference>
<name>A0A6M3JM96_9ZZZZ</name>
<gene>
    <name evidence="1" type="ORF">MM415A03887_0008</name>
</gene>
<proteinExistence type="predicted"/>
<dbReference type="GO" id="GO:0003677">
    <property type="term" value="F:DNA binding"/>
    <property type="evidence" value="ECO:0007669"/>
    <property type="project" value="InterPro"/>
</dbReference>
<keyword evidence="1" id="KW-0255">Endonuclease</keyword>
<protein>
    <submittedName>
        <fullName evidence="1">Putative HNH endonuclease</fullName>
    </submittedName>
</protein>
<keyword evidence="1" id="KW-0378">Hydrolase</keyword>
<dbReference type="SUPFAM" id="SSF54171">
    <property type="entry name" value="DNA-binding domain"/>
    <property type="match status" value="1"/>
</dbReference>
<dbReference type="InterPro" id="IPR016177">
    <property type="entry name" value="DNA-bd_dom_sf"/>
</dbReference>
<accession>A0A6M3JM96</accession>
<evidence type="ECO:0000313" key="1">
    <source>
        <dbReference type="EMBL" id="QJA70225.1"/>
    </source>
</evidence>
<dbReference type="AlphaFoldDB" id="A0A6M3JM96"/>
<sequence>MKKTPMIGFKFGRLTVLEDSGKKRGEFTYKCLCDCGNIKIITGASLRSGNSKSCGCLKKELLLQRTVKHGMYRTPTYNVWVSMIQRCTNQNNPRYNDWGGRGITVCDRWLRSFKLFYKDMGDMPKGLTIERINNDKGYSKKNCIWATQIAQNRNQRIGKNNKTGIPGIHWSHRRKRYIAQICTNYKTHLIGQYKTIEEAAIARKNAEKIYWT</sequence>
<dbReference type="EMBL" id="MT141774">
    <property type="protein sequence ID" value="QJA70225.1"/>
    <property type="molecule type" value="Genomic_DNA"/>
</dbReference>
<keyword evidence="1" id="KW-0540">Nuclease</keyword>
<dbReference type="GO" id="GO:0004519">
    <property type="term" value="F:endonuclease activity"/>
    <property type="evidence" value="ECO:0007669"/>
    <property type="project" value="UniProtKB-KW"/>
</dbReference>